<dbReference type="HOGENOM" id="CLU_1440558_0_0_6"/>
<dbReference type="Pfam" id="PF05106">
    <property type="entry name" value="Phage_holin_3_1"/>
    <property type="match status" value="1"/>
</dbReference>
<keyword evidence="1" id="KW-0472">Membrane</keyword>
<dbReference type="STRING" id="1354304.XPG1_0328"/>
<keyword evidence="3" id="KW-1185">Reference proteome</keyword>
<dbReference type="NCBIfam" id="TIGR01594">
    <property type="entry name" value="holin_lambda"/>
    <property type="match status" value="1"/>
</dbReference>
<proteinExistence type="predicted"/>
<dbReference type="EMBL" id="FO704551">
    <property type="protein sequence ID" value="CDG19983.1"/>
    <property type="molecule type" value="Genomic_DNA"/>
</dbReference>
<organism evidence="2 3">
    <name type="scientific">Xenorhabdus poinarii G6</name>
    <dbReference type="NCBI Taxonomy" id="1354304"/>
    <lineage>
        <taxon>Bacteria</taxon>
        <taxon>Pseudomonadati</taxon>
        <taxon>Pseudomonadota</taxon>
        <taxon>Gammaproteobacteria</taxon>
        <taxon>Enterobacterales</taxon>
        <taxon>Morganellaceae</taxon>
        <taxon>Xenorhabdus</taxon>
    </lineage>
</organism>
<feature type="transmembrane region" description="Helical" evidence="1">
    <location>
        <begin position="156"/>
        <end position="180"/>
    </location>
</feature>
<protein>
    <recommendedName>
        <fullName evidence="4">Holin</fullName>
    </recommendedName>
</protein>
<reference evidence="2 3" key="1">
    <citation type="submission" date="2013-07" db="EMBL/GenBank/DDBJ databases">
        <authorList>
            <person name="Genoscope - CEA"/>
        </authorList>
    </citation>
    <scope>NUCLEOTIDE SEQUENCE [LARGE SCALE GENOMIC DNA]</scope>
    <source>
        <strain evidence="2 3">G6</strain>
    </source>
</reference>
<evidence type="ECO:0000313" key="2">
    <source>
        <dbReference type="EMBL" id="CDG19983.1"/>
    </source>
</evidence>
<feature type="transmembrane region" description="Helical" evidence="1">
    <location>
        <begin position="122"/>
        <end position="144"/>
    </location>
</feature>
<name>A0A068QYE7_9GAMM</name>
<keyword evidence="1" id="KW-0812">Transmembrane</keyword>
<dbReference type="Proteomes" id="UP000032735">
    <property type="component" value="Chromosome"/>
</dbReference>
<keyword evidence="1" id="KW-1133">Transmembrane helix</keyword>
<evidence type="ECO:0000256" key="1">
    <source>
        <dbReference type="SAM" id="Phobius"/>
    </source>
</evidence>
<dbReference type="InterPro" id="IPR006481">
    <property type="entry name" value="Phage_lambda_GpS_holin"/>
</dbReference>
<feature type="transmembrane region" description="Helical" evidence="1">
    <location>
        <begin position="87"/>
        <end position="110"/>
    </location>
</feature>
<dbReference type="KEGG" id="xpo:XPG1_0328"/>
<evidence type="ECO:0008006" key="4">
    <source>
        <dbReference type="Google" id="ProtNLM"/>
    </source>
</evidence>
<dbReference type="AlphaFoldDB" id="A0A068QYE7"/>
<accession>A0A068QYE7</accession>
<evidence type="ECO:0000313" key="3">
    <source>
        <dbReference type="Proteomes" id="UP000032735"/>
    </source>
</evidence>
<sequence>MFSGLRLGVAFLSPLSVFSPSFEGRQQEVAINVLTEFATAITLSTSVYMHCGWQPINSTHRGDYLTPPTPIVQMGWNMRMTEKNTEFWAYAWDWIMINAPLIAGMLLAAVTAFTREKRDGAGWMASLAEAAICSFISIGIITALEYANLPLSLAQFFGVFIGFLGTKKIGAIIESVFIFLKNKFGVNR</sequence>
<gene>
    <name evidence="2" type="ORF">XPG1_0328</name>
</gene>